<evidence type="ECO:0000256" key="3">
    <source>
        <dbReference type="ARBA" id="ARBA00023125"/>
    </source>
</evidence>
<evidence type="ECO:0000256" key="2">
    <source>
        <dbReference type="ARBA" id="ARBA00023015"/>
    </source>
</evidence>
<protein>
    <submittedName>
        <fullName evidence="6">Transcriptional regulator of sorbose uptake and utilization genes</fullName>
    </submittedName>
</protein>
<dbReference type="EMBL" id="UOEQ01000578">
    <property type="protein sequence ID" value="VAW25072.1"/>
    <property type="molecule type" value="Genomic_DNA"/>
</dbReference>
<dbReference type="Pfam" id="PF04198">
    <property type="entry name" value="Sugar-bind"/>
    <property type="match status" value="1"/>
</dbReference>
<keyword evidence="2" id="KW-0805">Transcription regulation</keyword>
<dbReference type="InterPro" id="IPR051054">
    <property type="entry name" value="SorC_transcr_regulators"/>
</dbReference>
<feature type="domain" description="Sugar-binding" evidence="5">
    <location>
        <begin position="71"/>
        <end position="318"/>
    </location>
</feature>
<dbReference type="InterPro" id="IPR036388">
    <property type="entry name" value="WH-like_DNA-bd_sf"/>
</dbReference>
<dbReference type="AlphaFoldDB" id="A0A3B0UEQ7"/>
<evidence type="ECO:0000313" key="6">
    <source>
        <dbReference type="EMBL" id="VAW25072.1"/>
    </source>
</evidence>
<evidence type="ECO:0000256" key="1">
    <source>
        <dbReference type="ARBA" id="ARBA00010466"/>
    </source>
</evidence>
<dbReference type="GO" id="GO:0003677">
    <property type="term" value="F:DNA binding"/>
    <property type="evidence" value="ECO:0007669"/>
    <property type="project" value="UniProtKB-KW"/>
</dbReference>
<keyword evidence="3" id="KW-0238">DNA-binding</keyword>
<comment type="similarity">
    <text evidence="1">Belongs to the SorC transcriptional regulatory family.</text>
</comment>
<dbReference type="GO" id="GO:0030246">
    <property type="term" value="F:carbohydrate binding"/>
    <property type="evidence" value="ECO:0007669"/>
    <property type="project" value="InterPro"/>
</dbReference>
<dbReference type="SUPFAM" id="SSF100950">
    <property type="entry name" value="NagB/RpiA/CoA transferase-like"/>
    <property type="match status" value="1"/>
</dbReference>
<proteinExistence type="inferred from homology"/>
<dbReference type="Gene3D" id="3.40.50.1360">
    <property type="match status" value="1"/>
</dbReference>
<organism evidence="6">
    <name type="scientific">hydrothermal vent metagenome</name>
    <dbReference type="NCBI Taxonomy" id="652676"/>
    <lineage>
        <taxon>unclassified sequences</taxon>
        <taxon>metagenomes</taxon>
        <taxon>ecological metagenomes</taxon>
    </lineage>
</organism>
<sequence length="322" mass="35121">MAQRNTKSRHDHENLMTEIAHRYYIKKETQETIGTALSLPRMKVNRLLKQAQDEGVVEIRIKLGSAQTQIVEQQMLEKFNIKRVLIAPDSANPEQQRISVASLVSGYLEANLREGSVVAVGMGRNIAAVADVNTSRVLQSTIFVCATGGASEAGETGNADHICRKLALSFGGRAQTLYAPAYVPDPELRRALLANDTVRRSFRQALHADYVLVGIGDLGVDSHMVRVGWFSPDEIAKAQKKGVVGDLMGYDFFDLHGKPMNEELGGRVIGLSTDQLRQINTVIAVASEVSKVPAIYGALRTGSIDVLATSLFNCQALLSMED</sequence>
<evidence type="ECO:0000256" key="4">
    <source>
        <dbReference type="ARBA" id="ARBA00023163"/>
    </source>
</evidence>
<dbReference type="Gene3D" id="1.10.10.10">
    <property type="entry name" value="Winged helix-like DNA-binding domain superfamily/Winged helix DNA-binding domain"/>
    <property type="match status" value="1"/>
</dbReference>
<dbReference type="PANTHER" id="PTHR34294:SF12">
    <property type="entry name" value="SUGAR-BINDING TRANSCRIPTIONAL REGULATOR"/>
    <property type="match status" value="1"/>
</dbReference>
<name>A0A3B0UEQ7_9ZZZZ</name>
<dbReference type="PANTHER" id="PTHR34294">
    <property type="entry name" value="TRANSCRIPTIONAL REGULATOR-RELATED"/>
    <property type="match status" value="1"/>
</dbReference>
<evidence type="ECO:0000259" key="5">
    <source>
        <dbReference type="Pfam" id="PF04198"/>
    </source>
</evidence>
<dbReference type="InterPro" id="IPR037171">
    <property type="entry name" value="NagB/RpiA_transferase-like"/>
</dbReference>
<dbReference type="InterPro" id="IPR007324">
    <property type="entry name" value="Sugar-bd_dom_put"/>
</dbReference>
<accession>A0A3B0UEQ7</accession>
<reference evidence="6" key="1">
    <citation type="submission" date="2018-06" db="EMBL/GenBank/DDBJ databases">
        <authorList>
            <person name="Zhirakovskaya E."/>
        </authorList>
    </citation>
    <scope>NUCLEOTIDE SEQUENCE</scope>
</reference>
<gene>
    <name evidence="6" type="ORF">MNBD_ALPHA11-983</name>
</gene>
<keyword evidence="4" id="KW-0804">Transcription</keyword>